<dbReference type="Pfam" id="PF03466">
    <property type="entry name" value="LysR_substrate"/>
    <property type="match status" value="1"/>
</dbReference>
<sequence length="302" mass="33420">MTSIHNPQLDLNLIKVFDALLETRSVSRAAERLGVSQSAVSHSLSRLRTLVGDPLFVRTGNQMEPSPRAQRLAQPLRDVLLAAAQALSLEETFEPGNEERSFTISAFDSVQPILLTTVLWDASRQQIAIAIISLDPEATLDAMDNGSVDMAIGYFPTIRRWHDRQALYSENLVCLFNPRLVPLEPPISLEDYTRFPHLMPSMRGGFSSFVDDELHALGTKRYVAASTTQFMTIPTMLTQVPMLSTLPGKVADLSAGPLGLTISPLPFPSESYEMSLIWHRRHSASPSHSWLREKIASVAATL</sequence>
<dbReference type="InterPro" id="IPR011991">
    <property type="entry name" value="ArsR-like_HTH"/>
</dbReference>
<evidence type="ECO:0000256" key="4">
    <source>
        <dbReference type="ARBA" id="ARBA00023163"/>
    </source>
</evidence>
<dbReference type="PRINTS" id="PR00039">
    <property type="entry name" value="HTHLYSR"/>
</dbReference>
<dbReference type="SUPFAM" id="SSF46785">
    <property type="entry name" value="Winged helix' DNA-binding domain"/>
    <property type="match status" value="1"/>
</dbReference>
<reference evidence="6 7" key="1">
    <citation type="submission" date="2018-09" db="EMBL/GenBank/DDBJ databases">
        <authorList>
            <person name="Zhu H."/>
        </authorList>
    </citation>
    <scope>NUCLEOTIDE SEQUENCE [LARGE SCALE GENOMIC DNA]</scope>
    <source>
        <strain evidence="6 7">K2W22B-5</strain>
    </source>
</reference>
<evidence type="ECO:0000313" key="6">
    <source>
        <dbReference type="EMBL" id="RJF78239.1"/>
    </source>
</evidence>
<dbReference type="PROSITE" id="PS50931">
    <property type="entry name" value="HTH_LYSR"/>
    <property type="match status" value="1"/>
</dbReference>
<dbReference type="Pfam" id="PF00126">
    <property type="entry name" value="HTH_1"/>
    <property type="match status" value="1"/>
</dbReference>
<proteinExistence type="inferred from homology"/>
<dbReference type="InterPro" id="IPR000847">
    <property type="entry name" value="LysR_HTH_N"/>
</dbReference>
<dbReference type="Gene3D" id="3.40.190.10">
    <property type="entry name" value="Periplasmic binding protein-like II"/>
    <property type="match status" value="2"/>
</dbReference>
<evidence type="ECO:0000256" key="2">
    <source>
        <dbReference type="ARBA" id="ARBA00023015"/>
    </source>
</evidence>
<organism evidence="6 7">
    <name type="scientific">Azospirillum cavernae</name>
    <dbReference type="NCBI Taxonomy" id="2320860"/>
    <lineage>
        <taxon>Bacteria</taxon>
        <taxon>Pseudomonadati</taxon>
        <taxon>Pseudomonadota</taxon>
        <taxon>Alphaproteobacteria</taxon>
        <taxon>Rhodospirillales</taxon>
        <taxon>Azospirillaceae</taxon>
        <taxon>Azospirillum</taxon>
    </lineage>
</organism>
<dbReference type="CDD" id="cd00090">
    <property type="entry name" value="HTH_ARSR"/>
    <property type="match status" value="1"/>
</dbReference>
<name>A0A418VPV9_9PROT</name>
<keyword evidence="7" id="KW-1185">Reference proteome</keyword>
<evidence type="ECO:0000313" key="7">
    <source>
        <dbReference type="Proteomes" id="UP000283458"/>
    </source>
</evidence>
<dbReference type="RefSeq" id="WP_119833381.1">
    <property type="nucleotide sequence ID" value="NZ_QYUL01000004.1"/>
</dbReference>
<dbReference type="InterPro" id="IPR036388">
    <property type="entry name" value="WH-like_DNA-bd_sf"/>
</dbReference>
<keyword evidence="4" id="KW-0804">Transcription</keyword>
<keyword evidence="2" id="KW-0805">Transcription regulation</keyword>
<dbReference type="InterPro" id="IPR050389">
    <property type="entry name" value="LysR-type_TF"/>
</dbReference>
<dbReference type="Proteomes" id="UP000283458">
    <property type="component" value="Unassembled WGS sequence"/>
</dbReference>
<dbReference type="GO" id="GO:0003700">
    <property type="term" value="F:DNA-binding transcription factor activity"/>
    <property type="evidence" value="ECO:0007669"/>
    <property type="project" value="InterPro"/>
</dbReference>
<dbReference type="Gene3D" id="1.10.10.10">
    <property type="entry name" value="Winged helix-like DNA-binding domain superfamily/Winged helix DNA-binding domain"/>
    <property type="match status" value="1"/>
</dbReference>
<dbReference type="PANTHER" id="PTHR30118:SF15">
    <property type="entry name" value="TRANSCRIPTIONAL REGULATORY PROTEIN"/>
    <property type="match status" value="1"/>
</dbReference>
<dbReference type="AlphaFoldDB" id="A0A418VPV9"/>
<dbReference type="EMBL" id="QYUL01000004">
    <property type="protein sequence ID" value="RJF78239.1"/>
    <property type="molecule type" value="Genomic_DNA"/>
</dbReference>
<keyword evidence="3" id="KW-0238">DNA-binding</keyword>
<accession>A0A418VPV9</accession>
<feature type="domain" description="HTH lysR-type" evidence="5">
    <location>
        <begin position="9"/>
        <end position="66"/>
    </location>
</feature>
<dbReference type="PANTHER" id="PTHR30118">
    <property type="entry name" value="HTH-TYPE TRANSCRIPTIONAL REGULATOR LEUO-RELATED"/>
    <property type="match status" value="1"/>
</dbReference>
<evidence type="ECO:0000256" key="3">
    <source>
        <dbReference type="ARBA" id="ARBA00023125"/>
    </source>
</evidence>
<dbReference type="OrthoDB" id="9774011at2"/>
<evidence type="ECO:0000256" key="1">
    <source>
        <dbReference type="ARBA" id="ARBA00009437"/>
    </source>
</evidence>
<gene>
    <name evidence="6" type="ORF">D3877_24300</name>
</gene>
<dbReference type="GO" id="GO:0003677">
    <property type="term" value="F:DNA binding"/>
    <property type="evidence" value="ECO:0007669"/>
    <property type="project" value="UniProtKB-KW"/>
</dbReference>
<dbReference type="SUPFAM" id="SSF53850">
    <property type="entry name" value="Periplasmic binding protein-like II"/>
    <property type="match status" value="1"/>
</dbReference>
<evidence type="ECO:0000259" key="5">
    <source>
        <dbReference type="PROSITE" id="PS50931"/>
    </source>
</evidence>
<comment type="similarity">
    <text evidence="1">Belongs to the LysR transcriptional regulatory family.</text>
</comment>
<dbReference type="InterPro" id="IPR005119">
    <property type="entry name" value="LysR_subst-bd"/>
</dbReference>
<protein>
    <submittedName>
        <fullName evidence="6">LysR family transcriptional regulator</fullName>
    </submittedName>
</protein>
<comment type="caution">
    <text evidence="6">The sequence shown here is derived from an EMBL/GenBank/DDBJ whole genome shotgun (WGS) entry which is preliminary data.</text>
</comment>
<dbReference type="InterPro" id="IPR036390">
    <property type="entry name" value="WH_DNA-bd_sf"/>
</dbReference>